<proteinExistence type="predicted"/>
<evidence type="ECO:0000313" key="3">
    <source>
        <dbReference type="Proteomes" id="UP000236454"/>
    </source>
</evidence>
<dbReference type="RefSeq" id="WP_139230223.1">
    <property type="nucleotide sequence ID" value="NZ_FPAS01000001.1"/>
</dbReference>
<keyword evidence="1" id="KW-0812">Transmembrane</keyword>
<organism evidence="2 3">
    <name type="scientific">Lishizhenia tianjinensis</name>
    <dbReference type="NCBI Taxonomy" id="477690"/>
    <lineage>
        <taxon>Bacteria</taxon>
        <taxon>Pseudomonadati</taxon>
        <taxon>Bacteroidota</taxon>
        <taxon>Flavobacteriia</taxon>
        <taxon>Flavobacteriales</taxon>
        <taxon>Crocinitomicaceae</taxon>
        <taxon>Lishizhenia</taxon>
    </lineage>
</organism>
<keyword evidence="1" id="KW-1133">Transmembrane helix</keyword>
<keyword evidence="3" id="KW-1185">Reference proteome</keyword>
<dbReference type="Proteomes" id="UP000236454">
    <property type="component" value="Unassembled WGS sequence"/>
</dbReference>
<evidence type="ECO:0008006" key="4">
    <source>
        <dbReference type="Google" id="ProtNLM"/>
    </source>
</evidence>
<keyword evidence="1" id="KW-0472">Membrane</keyword>
<feature type="transmembrane region" description="Helical" evidence="1">
    <location>
        <begin position="28"/>
        <end position="46"/>
    </location>
</feature>
<sequence>MKSRCYIESDHNNVFVTIQNQPSRQMQIGLILLCLSLAVPFFFLFIDDSEQVSKGKLLGGVVYMALYFLIPLRLTLWTLKGKEQLAFNTKSFSFQNNYVFFDTPVNTTPIGQFSIYFDPDKLYNKDHPEQPLGKLIVQHLDNETGLPYHLYTSAFPINDFEYLNIIDQIEYVFTHRKMLEGQFVFSSN</sequence>
<dbReference type="STRING" id="477690.SAMN05216474_0611"/>
<feature type="transmembrane region" description="Helical" evidence="1">
    <location>
        <begin position="58"/>
        <end position="79"/>
    </location>
</feature>
<accession>A0A1I6Y2K6</accession>
<dbReference type="AlphaFoldDB" id="A0A1I6Y2K6"/>
<gene>
    <name evidence="2" type="ORF">SAMN05216474_0611</name>
</gene>
<dbReference type="EMBL" id="FPAS01000001">
    <property type="protein sequence ID" value="SFT44582.1"/>
    <property type="molecule type" value="Genomic_DNA"/>
</dbReference>
<name>A0A1I6Y2K6_9FLAO</name>
<evidence type="ECO:0000256" key="1">
    <source>
        <dbReference type="SAM" id="Phobius"/>
    </source>
</evidence>
<protein>
    <recommendedName>
        <fullName evidence="4">Transmembrane protein</fullName>
    </recommendedName>
</protein>
<evidence type="ECO:0000313" key="2">
    <source>
        <dbReference type="EMBL" id="SFT44582.1"/>
    </source>
</evidence>
<reference evidence="2 3" key="1">
    <citation type="submission" date="2016-10" db="EMBL/GenBank/DDBJ databases">
        <authorList>
            <person name="de Groot N.N."/>
        </authorList>
    </citation>
    <scope>NUCLEOTIDE SEQUENCE [LARGE SCALE GENOMIC DNA]</scope>
    <source>
        <strain evidence="2 3">CGMCC 1.7005</strain>
    </source>
</reference>